<accession>A0A9D4FVH4</accession>
<dbReference type="AlphaFoldDB" id="A0A9D4FVH4"/>
<dbReference type="Proteomes" id="UP000828390">
    <property type="component" value="Unassembled WGS sequence"/>
</dbReference>
<reference evidence="1" key="1">
    <citation type="journal article" date="2019" name="bioRxiv">
        <title>The Genome of the Zebra Mussel, Dreissena polymorpha: A Resource for Invasive Species Research.</title>
        <authorList>
            <person name="McCartney M.A."/>
            <person name="Auch B."/>
            <person name="Kono T."/>
            <person name="Mallez S."/>
            <person name="Zhang Y."/>
            <person name="Obille A."/>
            <person name="Becker A."/>
            <person name="Abrahante J.E."/>
            <person name="Garbe J."/>
            <person name="Badalamenti J.P."/>
            <person name="Herman A."/>
            <person name="Mangelson H."/>
            <person name="Liachko I."/>
            <person name="Sullivan S."/>
            <person name="Sone E.D."/>
            <person name="Koren S."/>
            <person name="Silverstein K.A.T."/>
            <person name="Beckman K.B."/>
            <person name="Gohl D.M."/>
        </authorList>
    </citation>
    <scope>NUCLEOTIDE SEQUENCE</scope>
    <source>
        <strain evidence="1">Duluth1</strain>
        <tissue evidence="1">Whole animal</tissue>
    </source>
</reference>
<comment type="caution">
    <text evidence="1">The sequence shown here is derived from an EMBL/GenBank/DDBJ whole genome shotgun (WGS) entry which is preliminary data.</text>
</comment>
<evidence type="ECO:0000313" key="1">
    <source>
        <dbReference type="EMBL" id="KAH3805212.1"/>
    </source>
</evidence>
<gene>
    <name evidence="1" type="ORF">DPMN_133509</name>
</gene>
<evidence type="ECO:0000313" key="2">
    <source>
        <dbReference type="Proteomes" id="UP000828390"/>
    </source>
</evidence>
<protein>
    <submittedName>
        <fullName evidence="1">Uncharacterized protein</fullName>
    </submittedName>
</protein>
<organism evidence="1 2">
    <name type="scientific">Dreissena polymorpha</name>
    <name type="common">Zebra mussel</name>
    <name type="synonym">Mytilus polymorpha</name>
    <dbReference type="NCBI Taxonomy" id="45954"/>
    <lineage>
        <taxon>Eukaryota</taxon>
        <taxon>Metazoa</taxon>
        <taxon>Spiralia</taxon>
        <taxon>Lophotrochozoa</taxon>
        <taxon>Mollusca</taxon>
        <taxon>Bivalvia</taxon>
        <taxon>Autobranchia</taxon>
        <taxon>Heteroconchia</taxon>
        <taxon>Euheterodonta</taxon>
        <taxon>Imparidentia</taxon>
        <taxon>Neoheterodontei</taxon>
        <taxon>Myida</taxon>
        <taxon>Dreissenoidea</taxon>
        <taxon>Dreissenidae</taxon>
        <taxon>Dreissena</taxon>
    </lineage>
</organism>
<sequence length="100" mass="11386">MFCVISDNKNGSTKTIFELIQDIMRIPYDFVVKCDVVGVVTSPDNISLSNVSLIASKLDQIVCESKERQLCMEIAFSLQYEDWTINAASRVLTRIYYSHI</sequence>
<proteinExistence type="predicted"/>
<dbReference type="EMBL" id="JAIWYP010000006">
    <property type="protein sequence ID" value="KAH3805212.1"/>
    <property type="molecule type" value="Genomic_DNA"/>
</dbReference>
<keyword evidence="2" id="KW-1185">Reference proteome</keyword>
<reference evidence="1" key="2">
    <citation type="submission" date="2020-11" db="EMBL/GenBank/DDBJ databases">
        <authorList>
            <person name="McCartney M.A."/>
            <person name="Auch B."/>
            <person name="Kono T."/>
            <person name="Mallez S."/>
            <person name="Becker A."/>
            <person name="Gohl D.M."/>
            <person name="Silverstein K.A.T."/>
            <person name="Koren S."/>
            <person name="Bechman K.B."/>
            <person name="Herman A."/>
            <person name="Abrahante J.E."/>
            <person name="Garbe J."/>
        </authorList>
    </citation>
    <scope>NUCLEOTIDE SEQUENCE</scope>
    <source>
        <strain evidence="1">Duluth1</strain>
        <tissue evidence="1">Whole animal</tissue>
    </source>
</reference>
<name>A0A9D4FVH4_DREPO</name>